<dbReference type="FunFam" id="3.40.1110.10:FF:000001">
    <property type="entry name" value="Sodium/potassium-transporting ATPase subunit alpha"/>
    <property type="match status" value="1"/>
</dbReference>
<keyword evidence="13 22" id="KW-1133">Transmembrane helix</keyword>
<evidence type="ECO:0000256" key="6">
    <source>
        <dbReference type="ARBA" id="ARBA00022553"/>
    </source>
</evidence>
<proteinExistence type="inferred from homology"/>
<keyword evidence="8 22" id="KW-0812">Transmembrane</keyword>
<keyword evidence="17" id="KW-0739">Sodium transport</keyword>
<sequence length="1179" mass="130616">MGEHGRSDSYRVATVAPVKDDNRTADGQYKTRRKPPAKKRKPGDLDDLKQELDIDYHKVTPEELYQRFQTHPENGLSHAKAKENLERDGPNALTPPKQTPEWVKFCKNLFGGFALLLWIGAILCFIAYGIQASTVEEPADDNLYLGIVLAAVVIVTGIFSYYQESKSSKIMESFKNMVPQFATVIREGEKLTLRAEDLVLGDIVEVKFGDRIPADIRIIEARGFKVDNSSLTGESEPQSRGPEFTNENPLETKNLAFFSTNAVEGTAKGIVICCGDNTVMGRIAGLASGLDTGETPIAKEIHHFIHLITGVAVFLGVTFFLIAFILGYHWLDAVIFLIGIIVANVPEGLLATVTVCLTLTAKRMASKNCLVKNLEAVETLGSTSTICSDKTGTLTQNRMTVAHMWFDNQIIEADTTEDQSGVQYDRTSPGFKALAKIATLCNRAEFKGGQDGVPILKKEVAGDASEAALLKCMELALGDVMSIRKRNKKVCEIPFNSTNKYQVSIHESDDPSDPRHLLVMKGAPERILERCSTIFIGGKEKVLDEEMKEAFNNAYLELGGLGERVLGFCDLQLPSDKYPIGYKFNTDDPNFPLENLRFVGLMSMIDPPRAAVPDAVAKCRSAGIKVIMVTGDHPITAKAIAKSVGIISEGNETVEDIAARLNIPVSEVNPREAKAAVVHGTELRELNSDQLDEILKFHTEIVFARTSPQQKLIIVEGCQRLGAIVAVTGDGVNDSPALKKADIGVAMGIAGSDVSKQAADMILLDDNFASIVTGVEEGRLIFDNLKKSIAYTLTSNIPEISPFLAFILCDIPLPLGTVTILCIDLGTDMVPAIALAYEAAEADIMKRPPRNPFCDKLVNERSLCVFTVCACSVNGICCVFDVVHIVPAISLAYEEAESDIMKRQPRNPFTDKLVNERVASRRVCDFEAFVAERCVFVCIRLERRLPIMNVGVRVCGFAIGFVICADCLVLPKVPAISLAYEAPESDIMKRQPRDPYRDNLVNRRLISMAYGQIGMIQAAAGFFVYFVIMAENGFLPLKLFGIRKQWDSKAINDLTDSYGQEWTYRDRKALEFTCHTAFFVSIVVVQWADLIICKTRRNSIVHQGMRNWALNFGLIFETALAAFLSYTPGMDKGLRMYPLKFVWWLPAIPFMLSIFIYDEIRRFYLRRNPGGWLEQETYY</sequence>
<comment type="similarity">
    <text evidence="2">Belongs to the cation transport ATPase (P-type) (TC 3.A.3) family. Type IIC subfamily.</text>
</comment>
<dbReference type="InterPro" id="IPR023299">
    <property type="entry name" value="ATPase_P-typ_cyto_dom_N"/>
</dbReference>
<dbReference type="InterPro" id="IPR059000">
    <property type="entry name" value="ATPase_P-type_domA"/>
</dbReference>
<keyword evidence="11" id="KW-0630">Potassium</keyword>
<evidence type="ECO:0000259" key="23">
    <source>
        <dbReference type="SMART" id="SM00831"/>
    </source>
</evidence>
<dbReference type="GO" id="GO:0030007">
    <property type="term" value="P:intracellular potassium ion homeostasis"/>
    <property type="evidence" value="ECO:0007669"/>
    <property type="project" value="TreeGrafter"/>
</dbReference>
<evidence type="ECO:0000256" key="12">
    <source>
        <dbReference type="ARBA" id="ARBA00022967"/>
    </source>
</evidence>
<evidence type="ECO:0000256" key="1">
    <source>
        <dbReference type="ARBA" id="ARBA00004651"/>
    </source>
</evidence>
<dbReference type="Gene3D" id="2.70.150.10">
    <property type="entry name" value="Calcium-transporting ATPase, cytoplasmic transduction domain A"/>
    <property type="match status" value="1"/>
</dbReference>
<dbReference type="InterPro" id="IPR036412">
    <property type="entry name" value="HAD-like_sf"/>
</dbReference>
<evidence type="ECO:0000256" key="9">
    <source>
        <dbReference type="ARBA" id="ARBA00022741"/>
    </source>
</evidence>
<dbReference type="EMBL" id="KQ460045">
    <property type="protein sequence ID" value="KPJ18081.1"/>
    <property type="molecule type" value="Genomic_DNA"/>
</dbReference>
<dbReference type="InParanoid" id="A0A194RPY1"/>
<evidence type="ECO:0000256" key="7">
    <source>
        <dbReference type="ARBA" id="ARBA00022607"/>
    </source>
</evidence>
<dbReference type="EC" id="7.2.2.13" evidence="20"/>
<dbReference type="SMART" id="SM00831">
    <property type="entry name" value="Cation_ATPase_N"/>
    <property type="match status" value="1"/>
</dbReference>
<feature type="domain" description="Cation-transporting P-type ATPase N-terminal" evidence="23">
    <location>
        <begin position="55"/>
        <end position="129"/>
    </location>
</feature>
<feature type="region of interest" description="Disordered" evidence="21">
    <location>
        <begin position="1"/>
        <end position="48"/>
    </location>
</feature>
<dbReference type="PANTHER" id="PTHR43294">
    <property type="entry name" value="SODIUM/POTASSIUM-TRANSPORTING ATPASE SUBUNIT ALPHA"/>
    <property type="match status" value="1"/>
</dbReference>
<dbReference type="GO" id="GO:1990573">
    <property type="term" value="P:potassium ion import across plasma membrane"/>
    <property type="evidence" value="ECO:0007669"/>
    <property type="project" value="TreeGrafter"/>
</dbReference>
<keyword evidence="16 22" id="KW-0472">Membrane</keyword>
<gene>
    <name evidence="24" type="ORF">RR48_11929</name>
</gene>
<dbReference type="InterPro" id="IPR018303">
    <property type="entry name" value="ATPase_P-typ_P_site"/>
</dbReference>
<name>A0A194RPY1_PAPMA</name>
<comment type="subunit">
    <text evidence="19">The sodium/potassium-transporting ATPase is composed of a catalytic alpha subunit, an auxiliary non-catalytic beta subunit and an additional regulatory subunit.</text>
</comment>
<dbReference type="FunCoup" id="A0A194RPY1">
    <property type="interactions" value="523"/>
</dbReference>
<evidence type="ECO:0000256" key="21">
    <source>
        <dbReference type="SAM" id="MobiDB-lite"/>
    </source>
</evidence>
<evidence type="ECO:0000256" key="3">
    <source>
        <dbReference type="ARBA" id="ARBA00022448"/>
    </source>
</evidence>
<dbReference type="GO" id="GO:0005391">
    <property type="term" value="F:P-type sodium:potassium-exchanging transporter activity"/>
    <property type="evidence" value="ECO:0007669"/>
    <property type="project" value="UniProtKB-EC"/>
</dbReference>
<dbReference type="Proteomes" id="UP000053240">
    <property type="component" value="Unassembled WGS sequence"/>
</dbReference>
<dbReference type="SFLD" id="SFLDG00002">
    <property type="entry name" value="C1.7:_P-type_atpase_like"/>
    <property type="match status" value="1"/>
</dbReference>
<dbReference type="Gene3D" id="3.40.50.1000">
    <property type="entry name" value="HAD superfamily/HAD-like"/>
    <property type="match status" value="1"/>
</dbReference>
<evidence type="ECO:0000256" key="22">
    <source>
        <dbReference type="SAM" id="Phobius"/>
    </source>
</evidence>
<evidence type="ECO:0000256" key="11">
    <source>
        <dbReference type="ARBA" id="ARBA00022958"/>
    </source>
</evidence>
<feature type="transmembrane region" description="Helical" evidence="22">
    <location>
        <begin position="109"/>
        <end position="131"/>
    </location>
</feature>
<evidence type="ECO:0000256" key="14">
    <source>
        <dbReference type="ARBA" id="ARBA00023053"/>
    </source>
</evidence>
<keyword evidence="9" id="KW-0547">Nucleotide-binding</keyword>
<dbReference type="SUPFAM" id="SSF81660">
    <property type="entry name" value="Metal cation-transporting ATPase, ATP-binding domain N"/>
    <property type="match status" value="1"/>
</dbReference>
<dbReference type="InterPro" id="IPR050510">
    <property type="entry name" value="Cation_transp_ATPase_P-type"/>
</dbReference>
<evidence type="ECO:0000256" key="16">
    <source>
        <dbReference type="ARBA" id="ARBA00023136"/>
    </source>
</evidence>
<feature type="transmembrane region" description="Helical" evidence="22">
    <location>
        <begin position="304"/>
        <end position="328"/>
    </location>
</feature>
<dbReference type="InterPro" id="IPR006068">
    <property type="entry name" value="ATPase_P-typ_cation-transptr_C"/>
</dbReference>
<dbReference type="InterPro" id="IPR005775">
    <property type="entry name" value="P-type_ATPase_IIC"/>
</dbReference>
<keyword evidence="14" id="KW-0915">Sodium</keyword>
<evidence type="ECO:0000256" key="18">
    <source>
        <dbReference type="ARBA" id="ARBA00037422"/>
    </source>
</evidence>
<feature type="transmembrane region" description="Helical" evidence="22">
    <location>
        <begin position="1005"/>
        <end position="1028"/>
    </location>
</feature>
<feature type="compositionally biased region" description="Basic residues" evidence="21">
    <location>
        <begin position="30"/>
        <end position="41"/>
    </location>
</feature>
<keyword evidence="6" id="KW-0597">Phosphoprotein</keyword>
<evidence type="ECO:0000256" key="17">
    <source>
        <dbReference type="ARBA" id="ARBA00023201"/>
    </source>
</evidence>
<dbReference type="NCBIfam" id="TIGR01106">
    <property type="entry name" value="ATPase-IIC_X-K"/>
    <property type="match status" value="1"/>
</dbReference>
<dbReference type="SUPFAM" id="SSF81653">
    <property type="entry name" value="Calcium ATPase, transduction domain A"/>
    <property type="match status" value="1"/>
</dbReference>
<dbReference type="AlphaFoldDB" id="A0A194RPY1"/>
<dbReference type="GO" id="GO:0090533">
    <property type="term" value="C:cation-transporting ATPase complex"/>
    <property type="evidence" value="ECO:0007669"/>
    <property type="project" value="UniProtKB-ARBA"/>
</dbReference>
<dbReference type="InterPro" id="IPR044492">
    <property type="entry name" value="P_typ_ATPase_HD_dom"/>
</dbReference>
<evidence type="ECO:0000256" key="5">
    <source>
        <dbReference type="ARBA" id="ARBA00022538"/>
    </source>
</evidence>
<dbReference type="SFLD" id="SFLDS00003">
    <property type="entry name" value="Haloacid_Dehalogenase"/>
    <property type="match status" value="1"/>
</dbReference>
<feature type="transmembrane region" description="Helical" evidence="22">
    <location>
        <begin position="1141"/>
        <end position="1157"/>
    </location>
</feature>
<dbReference type="SUPFAM" id="SSF56784">
    <property type="entry name" value="HAD-like"/>
    <property type="match status" value="1"/>
</dbReference>
<dbReference type="FunFam" id="1.20.1110.10:FF:000095">
    <property type="entry name" value="Sodium/potassium-transporting ATPase subunit alpha-1"/>
    <property type="match status" value="2"/>
</dbReference>
<reference evidence="24 25" key="1">
    <citation type="journal article" date="2015" name="Nat. Commun.">
        <title>Outbred genome sequencing and CRISPR/Cas9 gene editing in butterflies.</title>
        <authorList>
            <person name="Li X."/>
            <person name="Fan D."/>
            <person name="Zhang W."/>
            <person name="Liu G."/>
            <person name="Zhang L."/>
            <person name="Zhao L."/>
            <person name="Fang X."/>
            <person name="Chen L."/>
            <person name="Dong Y."/>
            <person name="Chen Y."/>
            <person name="Ding Y."/>
            <person name="Zhao R."/>
            <person name="Feng M."/>
            <person name="Zhu Y."/>
            <person name="Feng Y."/>
            <person name="Jiang X."/>
            <person name="Zhu D."/>
            <person name="Xiang H."/>
            <person name="Feng X."/>
            <person name="Li S."/>
            <person name="Wang J."/>
            <person name="Zhang G."/>
            <person name="Kronforst M.R."/>
            <person name="Wang W."/>
        </authorList>
    </citation>
    <scope>NUCLEOTIDE SEQUENCE [LARGE SCALE GENOMIC DNA]</scope>
    <source>
        <strain evidence="24">Ya'a_city_454_Pm</strain>
        <tissue evidence="24">Whole body</tissue>
    </source>
</reference>
<dbReference type="InterPro" id="IPR001757">
    <property type="entry name" value="P_typ_ATPase"/>
</dbReference>
<dbReference type="PRINTS" id="PR00121">
    <property type="entry name" value="NAKATPASE"/>
</dbReference>
<dbReference type="Gene3D" id="3.40.1110.10">
    <property type="entry name" value="Calcium-transporting ATPase, cytoplasmic domain N"/>
    <property type="match status" value="1"/>
</dbReference>
<dbReference type="GO" id="GO:1902600">
    <property type="term" value="P:proton transmembrane transport"/>
    <property type="evidence" value="ECO:0007669"/>
    <property type="project" value="TreeGrafter"/>
</dbReference>
<dbReference type="GO" id="GO:0005524">
    <property type="term" value="F:ATP binding"/>
    <property type="evidence" value="ECO:0007669"/>
    <property type="project" value="UniProtKB-KW"/>
</dbReference>
<evidence type="ECO:0000256" key="20">
    <source>
        <dbReference type="ARBA" id="ARBA00039096"/>
    </source>
</evidence>
<dbReference type="FunFam" id="2.70.150.10:FF:000003">
    <property type="entry name" value="Sodium/potassium-transporting ATPase subunit alpha"/>
    <property type="match status" value="1"/>
</dbReference>
<evidence type="ECO:0000256" key="4">
    <source>
        <dbReference type="ARBA" id="ARBA00022475"/>
    </source>
</evidence>
<dbReference type="STRING" id="76193.A0A194RPY1"/>
<dbReference type="Gene3D" id="1.20.1110.10">
    <property type="entry name" value="Calcium-transporting ATPase, transmembrane domain"/>
    <property type="match status" value="3"/>
</dbReference>
<dbReference type="GO" id="GO:0006883">
    <property type="term" value="P:intracellular sodium ion homeostasis"/>
    <property type="evidence" value="ECO:0007669"/>
    <property type="project" value="TreeGrafter"/>
</dbReference>
<comment type="subcellular location">
    <subcellularLocation>
        <location evidence="1">Cell membrane</location>
        <topology evidence="1">Multi-pass membrane protein</topology>
    </subcellularLocation>
</comment>
<feature type="transmembrane region" description="Helical" evidence="22">
    <location>
        <begin position="334"/>
        <end position="357"/>
    </location>
</feature>
<dbReference type="CDD" id="cd02608">
    <property type="entry name" value="P-type_ATPase_Na-K_like"/>
    <property type="match status" value="1"/>
</dbReference>
<dbReference type="PROSITE" id="PS00154">
    <property type="entry name" value="ATPASE_E1_E2"/>
    <property type="match status" value="1"/>
</dbReference>
<feature type="transmembrane region" description="Helical" evidence="22">
    <location>
        <begin position="1069"/>
        <end position="1088"/>
    </location>
</feature>
<dbReference type="FunFam" id="3.40.50.1000:FF:000004">
    <property type="entry name" value="Sodium/potassium-transporting ATPase subunit alpha"/>
    <property type="match status" value="1"/>
</dbReference>
<dbReference type="Pfam" id="PF13246">
    <property type="entry name" value="Cation_ATPase"/>
    <property type="match status" value="1"/>
</dbReference>
<protein>
    <recommendedName>
        <fullName evidence="20">Na(+)/K(+)-exchanging ATPase</fullName>
        <ecNumber evidence="20">7.2.2.13</ecNumber>
    </recommendedName>
</protein>
<keyword evidence="7" id="KW-0740">Sodium/potassium transport</keyword>
<dbReference type="InterPro" id="IPR008250">
    <property type="entry name" value="ATPase_P-typ_transduc_dom_A_sf"/>
</dbReference>
<keyword evidence="4" id="KW-1003">Cell membrane</keyword>
<evidence type="ECO:0000256" key="10">
    <source>
        <dbReference type="ARBA" id="ARBA00022840"/>
    </source>
</evidence>
<dbReference type="FunFam" id="1.20.1110.10:FF:000038">
    <property type="entry name" value="Sodium/potassium-transporting ATPase subunit alpha"/>
    <property type="match status" value="1"/>
</dbReference>
<comment type="function">
    <text evidence="18">This is the catalytic component of the active enzyme, which catalyzes the hydrolysis of ATP coupled with the exchange of sodium and potassium ions across the plasma membrane. This action creates the electrochemical gradient of sodium and potassium ions, providing the energy for active transport of various nutrients.</text>
</comment>
<evidence type="ECO:0000256" key="15">
    <source>
        <dbReference type="ARBA" id="ARBA00023065"/>
    </source>
</evidence>
<dbReference type="Pfam" id="PF00689">
    <property type="entry name" value="Cation_ATPase_C"/>
    <property type="match status" value="2"/>
</dbReference>
<dbReference type="GO" id="GO:0016887">
    <property type="term" value="F:ATP hydrolysis activity"/>
    <property type="evidence" value="ECO:0007669"/>
    <property type="project" value="InterPro"/>
</dbReference>
<dbReference type="SFLD" id="SFLDF00027">
    <property type="entry name" value="p-type_atpase"/>
    <property type="match status" value="1"/>
</dbReference>
<keyword evidence="15" id="KW-0406">Ion transport</keyword>
<dbReference type="PANTHER" id="PTHR43294:SF13">
    <property type="entry name" value="SODIUM_POTASSIUM-TRANSPORTING ATPASE SUBUNIT ALPHA"/>
    <property type="match status" value="1"/>
</dbReference>
<evidence type="ECO:0000313" key="25">
    <source>
        <dbReference type="Proteomes" id="UP000053240"/>
    </source>
</evidence>
<keyword evidence="12" id="KW-1278">Translocase</keyword>
<dbReference type="InterPro" id="IPR023298">
    <property type="entry name" value="ATPase_P-typ_TM_dom_sf"/>
</dbReference>
<dbReference type="PRINTS" id="PR00119">
    <property type="entry name" value="CATATPASE"/>
</dbReference>
<keyword evidence="10" id="KW-0067">ATP-binding</keyword>
<keyword evidence="5" id="KW-0633">Potassium transport</keyword>
<dbReference type="InterPro" id="IPR004014">
    <property type="entry name" value="ATPase_P-typ_cation-transptr_N"/>
</dbReference>
<evidence type="ECO:0000256" key="8">
    <source>
        <dbReference type="ARBA" id="ARBA00022692"/>
    </source>
</evidence>
<dbReference type="Pfam" id="PF00122">
    <property type="entry name" value="E1-E2_ATPase"/>
    <property type="match status" value="1"/>
</dbReference>
<evidence type="ECO:0000256" key="2">
    <source>
        <dbReference type="ARBA" id="ARBA00006934"/>
    </source>
</evidence>
<evidence type="ECO:0000313" key="24">
    <source>
        <dbReference type="EMBL" id="KPJ18081.1"/>
    </source>
</evidence>
<dbReference type="GO" id="GO:0098797">
    <property type="term" value="C:plasma membrane protein complex"/>
    <property type="evidence" value="ECO:0007669"/>
    <property type="project" value="UniProtKB-ARBA"/>
</dbReference>
<dbReference type="NCBIfam" id="TIGR01494">
    <property type="entry name" value="ATPase_P-type"/>
    <property type="match status" value="2"/>
</dbReference>
<keyword evidence="25" id="KW-1185">Reference proteome</keyword>
<keyword evidence="3" id="KW-0813">Transport</keyword>
<feature type="transmembrane region" description="Helical" evidence="22">
    <location>
        <begin position="1108"/>
        <end position="1129"/>
    </location>
</feature>
<dbReference type="Pfam" id="PF00690">
    <property type="entry name" value="Cation_ATPase_N"/>
    <property type="match status" value="1"/>
</dbReference>
<accession>A0A194RPY1</accession>
<feature type="transmembrane region" description="Helical" evidence="22">
    <location>
        <begin position="143"/>
        <end position="162"/>
    </location>
</feature>
<dbReference type="InterPro" id="IPR023214">
    <property type="entry name" value="HAD_sf"/>
</dbReference>
<evidence type="ECO:0000256" key="19">
    <source>
        <dbReference type="ARBA" id="ARBA00038795"/>
    </source>
</evidence>
<dbReference type="GO" id="GO:0036376">
    <property type="term" value="P:sodium ion export across plasma membrane"/>
    <property type="evidence" value="ECO:0007669"/>
    <property type="project" value="TreeGrafter"/>
</dbReference>
<organism evidence="24 25">
    <name type="scientific">Papilio machaon</name>
    <name type="common">Old World swallowtail butterfly</name>
    <dbReference type="NCBI Taxonomy" id="76193"/>
    <lineage>
        <taxon>Eukaryota</taxon>
        <taxon>Metazoa</taxon>
        <taxon>Ecdysozoa</taxon>
        <taxon>Arthropoda</taxon>
        <taxon>Hexapoda</taxon>
        <taxon>Insecta</taxon>
        <taxon>Pterygota</taxon>
        <taxon>Neoptera</taxon>
        <taxon>Endopterygota</taxon>
        <taxon>Lepidoptera</taxon>
        <taxon>Glossata</taxon>
        <taxon>Ditrysia</taxon>
        <taxon>Papilionoidea</taxon>
        <taxon>Papilionidae</taxon>
        <taxon>Papilioninae</taxon>
        <taxon>Papilio</taxon>
    </lineage>
</organism>
<dbReference type="SUPFAM" id="SSF81665">
    <property type="entry name" value="Calcium ATPase, transmembrane domain M"/>
    <property type="match status" value="2"/>
</dbReference>
<evidence type="ECO:0000256" key="13">
    <source>
        <dbReference type="ARBA" id="ARBA00022989"/>
    </source>
</evidence>